<dbReference type="InterPro" id="IPR011993">
    <property type="entry name" value="PH-like_dom_sf"/>
</dbReference>
<organism evidence="3">
    <name type="scientific">Thelazia callipaeda</name>
    <name type="common">Oriental eyeworm</name>
    <name type="synonym">Parasitic nematode</name>
    <dbReference type="NCBI Taxonomy" id="103827"/>
    <lineage>
        <taxon>Eukaryota</taxon>
        <taxon>Metazoa</taxon>
        <taxon>Ecdysozoa</taxon>
        <taxon>Nematoda</taxon>
        <taxon>Chromadorea</taxon>
        <taxon>Rhabditida</taxon>
        <taxon>Spirurina</taxon>
        <taxon>Spiruromorpha</taxon>
        <taxon>Thelazioidea</taxon>
        <taxon>Thelaziidae</taxon>
        <taxon>Thelazia</taxon>
    </lineage>
</organism>
<dbReference type="WBParaSite" id="TCLT_0000505001-mRNA-1">
    <property type="protein sequence ID" value="TCLT_0000505001-mRNA-1"/>
    <property type="gene ID" value="TCLT_0000505001"/>
</dbReference>
<evidence type="ECO:0000313" key="1">
    <source>
        <dbReference type="EMBL" id="VDN02240.1"/>
    </source>
</evidence>
<dbReference type="PANTHER" id="PTHR15832">
    <property type="entry name" value="SHC (SRC HOMOLOGY DOMAIN C-TERMINAL) ADAPTOR HOMOLOG"/>
    <property type="match status" value="1"/>
</dbReference>
<dbReference type="SUPFAM" id="SSF50729">
    <property type="entry name" value="PH domain-like"/>
    <property type="match status" value="1"/>
</dbReference>
<reference evidence="3" key="1">
    <citation type="submission" date="2016-04" db="UniProtKB">
        <authorList>
            <consortium name="WormBaseParasite"/>
        </authorList>
    </citation>
    <scope>IDENTIFICATION</scope>
</reference>
<evidence type="ECO:0000313" key="2">
    <source>
        <dbReference type="Proteomes" id="UP000276776"/>
    </source>
</evidence>
<dbReference type="AlphaFoldDB" id="A0A0N5CXD0"/>
<evidence type="ECO:0000313" key="3">
    <source>
        <dbReference type="WBParaSite" id="TCLT_0000505001-mRNA-1"/>
    </source>
</evidence>
<proteinExistence type="predicted"/>
<dbReference type="EMBL" id="UYYF01004317">
    <property type="protein sequence ID" value="VDN02240.1"/>
    <property type="molecule type" value="Genomic_DNA"/>
</dbReference>
<sequence>MILEKEIEKLSDNYSCFMSAVITIIKDLYLIFVQNGICRFLRCCSVMNISRIVIITTKNDEDFSKIYGAYKMSMKTYISHAGLPNFQYIRQQCGCSGTVQYEQITSMQILFCHAIRRVNCVIGRTERNEVAYVAREPSGQLYRRLCHLFKTKSSSQVQEIESVLENAFHAAALNKPAMAADSKIHLKLIPSNLTTPGGASVNSNLNSKRTQVQQHCHQGTQNFTTPAVMTNTTDVPSNIPSNSDPCKLHSTSILFNRLFGKHRVEIDHNNKENKTAAASTNMAITSNTPNKRQRRPVSAVFSQALHRLSSASIYNKRVCMPSLIMCKAIKLISGCAVILVPGEGLLRLNIAIIFLLIPTSFILHYNSTKKLRVLLLSERLVLKEVQSKTFTELSQFYLFWSLQLQTFKSEKLFSSTDTPRKLERPVSICQALPSCTALPSQDSTSATHLPFITREHIAWVQIKEALQKCKFGAKWIAKDHLIHLFQEEDILRPFRHTQTTPSLRYDKRFDYFNK</sequence>
<gene>
    <name evidence="1" type="ORF">TCLT_LOCUS5039</name>
</gene>
<keyword evidence="2" id="KW-1185">Reference proteome</keyword>
<dbReference type="PANTHER" id="PTHR15832:SF2">
    <property type="entry name" value="SH2 DOMAIN-CONTAINING PROTEIN"/>
    <property type="match status" value="1"/>
</dbReference>
<dbReference type="OrthoDB" id="10013007at2759"/>
<reference evidence="1 2" key="2">
    <citation type="submission" date="2018-11" db="EMBL/GenBank/DDBJ databases">
        <authorList>
            <consortium name="Pathogen Informatics"/>
        </authorList>
    </citation>
    <scope>NUCLEOTIDE SEQUENCE [LARGE SCALE GENOMIC DNA]</scope>
</reference>
<protein>
    <submittedName>
        <fullName evidence="3">PID domain-containing protein</fullName>
    </submittedName>
</protein>
<name>A0A0N5CXD0_THECL</name>
<accession>A0A0N5CXD0</accession>
<dbReference type="Proteomes" id="UP000276776">
    <property type="component" value="Unassembled WGS sequence"/>
</dbReference>
<dbReference type="Gene3D" id="2.30.29.30">
    <property type="entry name" value="Pleckstrin-homology domain (PH domain)/Phosphotyrosine-binding domain (PTB)"/>
    <property type="match status" value="1"/>
</dbReference>